<protein>
    <submittedName>
        <fullName evidence="1">Uncharacterized protein</fullName>
    </submittedName>
</protein>
<dbReference type="EMBL" id="GL438827">
    <property type="protein sequence ID" value="EFN68257.1"/>
    <property type="molecule type" value="Genomic_DNA"/>
</dbReference>
<organism evidence="2">
    <name type="scientific">Camponotus floridanus</name>
    <name type="common">Florida carpenter ant</name>
    <dbReference type="NCBI Taxonomy" id="104421"/>
    <lineage>
        <taxon>Eukaryota</taxon>
        <taxon>Metazoa</taxon>
        <taxon>Ecdysozoa</taxon>
        <taxon>Arthropoda</taxon>
        <taxon>Hexapoda</taxon>
        <taxon>Insecta</taxon>
        <taxon>Pterygota</taxon>
        <taxon>Neoptera</taxon>
        <taxon>Endopterygota</taxon>
        <taxon>Hymenoptera</taxon>
        <taxon>Apocrita</taxon>
        <taxon>Aculeata</taxon>
        <taxon>Formicoidea</taxon>
        <taxon>Formicidae</taxon>
        <taxon>Formicinae</taxon>
        <taxon>Camponotus</taxon>
    </lineage>
</organism>
<evidence type="ECO:0000313" key="2">
    <source>
        <dbReference type="Proteomes" id="UP000000311"/>
    </source>
</evidence>
<dbReference type="Proteomes" id="UP000000311">
    <property type="component" value="Unassembled WGS sequence"/>
</dbReference>
<keyword evidence="2" id="KW-1185">Reference proteome</keyword>
<name>E2AE24_CAMFO</name>
<gene>
    <name evidence="1" type="ORF">EAG_13168</name>
</gene>
<evidence type="ECO:0000313" key="1">
    <source>
        <dbReference type="EMBL" id="EFN68257.1"/>
    </source>
</evidence>
<proteinExistence type="predicted"/>
<sequence>MRLAIILETDRLDFDETSLIFYARLRKTHRFASKCRCHSRAWTSRPPGPGKSPWPMIEVVVVLVLPFSSRFISDREEPPVNRYERKAPSTPVFSLAKILVTVRSLLRCTEKSPAILHKIA</sequence>
<dbReference type="InParanoid" id="E2AE24"/>
<reference evidence="1 2" key="1">
    <citation type="journal article" date="2010" name="Science">
        <title>Genomic comparison of the ants Camponotus floridanus and Harpegnathos saltator.</title>
        <authorList>
            <person name="Bonasio R."/>
            <person name="Zhang G."/>
            <person name="Ye C."/>
            <person name="Mutti N.S."/>
            <person name="Fang X."/>
            <person name="Qin N."/>
            <person name="Donahue G."/>
            <person name="Yang P."/>
            <person name="Li Q."/>
            <person name="Li C."/>
            <person name="Zhang P."/>
            <person name="Huang Z."/>
            <person name="Berger S.L."/>
            <person name="Reinberg D."/>
            <person name="Wang J."/>
            <person name="Liebig J."/>
        </authorList>
    </citation>
    <scope>NUCLEOTIDE SEQUENCE [LARGE SCALE GENOMIC DNA]</scope>
    <source>
        <strain evidence="2">C129</strain>
    </source>
</reference>
<accession>E2AE24</accession>
<dbReference type="AlphaFoldDB" id="E2AE24"/>